<evidence type="ECO:0000256" key="2">
    <source>
        <dbReference type="ARBA" id="ARBA00023002"/>
    </source>
</evidence>
<dbReference type="PRINTS" id="PR00080">
    <property type="entry name" value="SDRFAMILY"/>
</dbReference>
<dbReference type="AlphaFoldDB" id="A0A1F6CDE6"/>
<dbReference type="EMBL" id="MFKQ01000023">
    <property type="protein sequence ID" value="OGG47214.1"/>
    <property type="molecule type" value="Genomic_DNA"/>
</dbReference>
<reference evidence="3 4" key="1">
    <citation type="journal article" date="2016" name="Nat. Commun.">
        <title>Thousands of microbial genomes shed light on interconnected biogeochemical processes in an aquifer system.</title>
        <authorList>
            <person name="Anantharaman K."/>
            <person name="Brown C.T."/>
            <person name="Hug L.A."/>
            <person name="Sharon I."/>
            <person name="Castelle C.J."/>
            <person name="Probst A.J."/>
            <person name="Thomas B.C."/>
            <person name="Singh A."/>
            <person name="Wilkins M.J."/>
            <person name="Karaoz U."/>
            <person name="Brodie E.L."/>
            <person name="Williams K.H."/>
            <person name="Hubbard S.S."/>
            <person name="Banfield J.F."/>
        </authorList>
    </citation>
    <scope>NUCLEOTIDE SEQUENCE [LARGE SCALE GENOMIC DNA]</scope>
</reference>
<protein>
    <recommendedName>
        <fullName evidence="5">Short-chain dehydrogenase</fullName>
    </recommendedName>
</protein>
<proteinExistence type="inferred from homology"/>
<organism evidence="3 4">
    <name type="scientific">Candidatus Kaiserbacteria bacterium RIFCSPHIGHO2_01_FULL_49_13</name>
    <dbReference type="NCBI Taxonomy" id="1798477"/>
    <lineage>
        <taxon>Bacteria</taxon>
        <taxon>Candidatus Kaiseribacteriota</taxon>
    </lineage>
</organism>
<dbReference type="Gene3D" id="3.40.50.720">
    <property type="entry name" value="NAD(P)-binding Rossmann-like Domain"/>
    <property type="match status" value="1"/>
</dbReference>
<dbReference type="PRINTS" id="PR00081">
    <property type="entry name" value="GDHRDH"/>
</dbReference>
<dbReference type="Proteomes" id="UP000178344">
    <property type="component" value="Unassembled WGS sequence"/>
</dbReference>
<comment type="caution">
    <text evidence="3">The sequence shown here is derived from an EMBL/GenBank/DDBJ whole genome shotgun (WGS) entry which is preliminary data.</text>
</comment>
<dbReference type="SUPFAM" id="SSF51735">
    <property type="entry name" value="NAD(P)-binding Rossmann-fold domains"/>
    <property type="match status" value="1"/>
</dbReference>
<dbReference type="InterPro" id="IPR036291">
    <property type="entry name" value="NAD(P)-bd_dom_sf"/>
</dbReference>
<accession>A0A1F6CDE6</accession>
<comment type="similarity">
    <text evidence="1">Belongs to the short-chain dehydrogenases/reductases (SDR) family.</text>
</comment>
<dbReference type="Pfam" id="PF13561">
    <property type="entry name" value="adh_short_C2"/>
    <property type="match status" value="1"/>
</dbReference>
<keyword evidence="2" id="KW-0560">Oxidoreductase</keyword>
<dbReference type="InterPro" id="IPR002347">
    <property type="entry name" value="SDR_fam"/>
</dbReference>
<name>A0A1F6CDE6_9BACT</name>
<evidence type="ECO:0000313" key="3">
    <source>
        <dbReference type="EMBL" id="OGG47214.1"/>
    </source>
</evidence>
<sequence length="257" mass="27308">MKNTSEYLNQLFGLSGKVVVLTGGMGKLGTEFATSLSVAGAQVVRFDVASGAEFQIDITNREQVASAVAEVAKKFGRIDALINNAAINPVPGTAESAVQFSAYEDYPPELWEKEIAVGLTGALYCAQAVAPIMKQQGTGSIINISSTYGNVGPDNRIYEAGQFKSIGYATVKGALLNFTRAWATYLAGTGIRVNTLTMGGVEAGQDPDFVRKYSARTILGRMADKSDYNGAIIFLVSDASRYMTGANLIIDGGWTAW</sequence>
<dbReference type="GO" id="GO:0016616">
    <property type="term" value="F:oxidoreductase activity, acting on the CH-OH group of donors, NAD or NADP as acceptor"/>
    <property type="evidence" value="ECO:0007669"/>
    <property type="project" value="TreeGrafter"/>
</dbReference>
<dbReference type="PANTHER" id="PTHR42760">
    <property type="entry name" value="SHORT-CHAIN DEHYDROGENASES/REDUCTASES FAMILY MEMBER"/>
    <property type="match status" value="1"/>
</dbReference>
<evidence type="ECO:0008006" key="5">
    <source>
        <dbReference type="Google" id="ProtNLM"/>
    </source>
</evidence>
<evidence type="ECO:0000256" key="1">
    <source>
        <dbReference type="ARBA" id="ARBA00006484"/>
    </source>
</evidence>
<evidence type="ECO:0000313" key="4">
    <source>
        <dbReference type="Proteomes" id="UP000178344"/>
    </source>
</evidence>
<dbReference type="PANTHER" id="PTHR42760:SF133">
    <property type="entry name" value="3-OXOACYL-[ACYL-CARRIER-PROTEIN] REDUCTASE"/>
    <property type="match status" value="1"/>
</dbReference>
<gene>
    <name evidence="3" type="ORF">A2671_00180</name>
</gene>